<dbReference type="InterPro" id="IPR038763">
    <property type="entry name" value="DHH_sf"/>
</dbReference>
<dbReference type="InterPro" id="IPR051319">
    <property type="entry name" value="Oligoribo/pAp-PDE_c-di-AMP_PDE"/>
</dbReference>
<dbReference type="RefSeq" id="WP_276303670.1">
    <property type="nucleotide sequence ID" value="NZ_CP119992.1"/>
</dbReference>
<dbReference type="Gene3D" id="3.10.310.30">
    <property type="match status" value="1"/>
</dbReference>
<dbReference type="GeneID" id="79316272"/>
<proteinExistence type="predicted"/>
<dbReference type="Gene3D" id="3.90.1640.10">
    <property type="entry name" value="inorganic pyrophosphatase (n-terminal core)"/>
    <property type="match status" value="1"/>
</dbReference>
<dbReference type="PANTHER" id="PTHR47618">
    <property type="entry name" value="BIFUNCTIONAL OLIGORIBONUCLEASE AND PAP PHOSPHATASE NRNA"/>
    <property type="match status" value="1"/>
</dbReference>
<dbReference type="Pfam" id="PF01368">
    <property type="entry name" value="DHH"/>
    <property type="match status" value="1"/>
</dbReference>
<dbReference type="EC" id="3.1.3.7" evidence="4"/>
<evidence type="ECO:0000259" key="2">
    <source>
        <dbReference type="Pfam" id="PF01368"/>
    </source>
</evidence>
<dbReference type="GO" id="GO:0008441">
    <property type="term" value="F:3'(2'),5'-bisphosphate nucleotidase activity"/>
    <property type="evidence" value="ECO:0007669"/>
    <property type="project" value="UniProtKB-EC"/>
</dbReference>
<name>A0ABD6A928_9EURY</name>
<sequence>MTESSHPQTVANEGTSSNRADGTSDDVGALFDLLESHDSLAVVCHNNPDPDCLGSALALEAIAEACDVGRVDILYAGEITHQQNRAMVNLLDIDAVQYAHDRLASTELVAFVDHSIPGVNNAVPPDYVPDIVIDHHPMEGVAGTFVDRREEVGATASILAQYLRVTDVDVEERVATGLLFGIRRETLGFMRGVTEAEYDAAEFLHPFADVDLLRRLSDSLFTPATLDSIAEATRNRVVRGSALVSNVGRTAERDALPQAADHLLNLEGITTTVVFGVVGDTVHISARSRDSRVDIGAVMRRTFDDVGNAGGHKDMAGGTLPLGLFGILADESDELCSLVGETITERVFDSLA</sequence>
<keyword evidence="5" id="KW-1185">Reference proteome</keyword>
<evidence type="ECO:0000313" key="4">
    <source>
        <dbReference type="EMBL" id="MFC7317074.1"/>
    </source>
</evidence>
<comment type="caution">
    <text evidence="4">The sequence shown here is derived from an EMBL/GenBank/DDBJ whole genome shotgun (WGS) entry which is preliminary data.</text>
</comment>
<organism evidence="4 5">
    <name type="scientific">Halomarina halobia</name>
    <dbReference type="NCBI Taxonomy" id="3033386"/>
    <lineage>
        <taxon>Archaea</taxon>
        <taxon>Methanobacteriati</taxon>
        <taxon>Methanobacteriota</taxon>
        <taxon>Stenosarchaea group</taxon>
        <taxon>Halobacteria</taxon>
        <taxon>Halobacteriales</taxon>
        <taxon>Natronomonadaceae</taxon>
        <taxon>Halomarina</taxon>
    </lineage>
</organism>
<keyword evidence="4" id="KW-0378">Hydrolase</keyword>
<dbReference type="InterPro" id="IPR003156">
    <property type="entry name" value="DHHA1_dom"/>
</dbReference>
<dbReference type="AlphaFoldDB" id="A0ABD6A928"/>
<dbReference type="Pfam" id="PF02272">
    <property type="entry name" value="DHHA1"/>
    <property type="match status" value="1"/>
</dbReference>
<feature type="domain" description="DHHA1" evidence="3">
    <location>
        <begin position="241"/>
        <end position="342"/>
    </location>
</feature>
<accession>A0ABD6A928</accession>
<evidence type="ECO:0000256" key="1">
    <source>
        <dbReference type="SAM" id="MobiDB-lite"/>
    </source>
</evidence>
<feature type="region of interest" description="Disordered" evidence="1">
    <location>
        <begin position="1"/>
        <end position="23"/>
    </location>
</feature>
<protein>
    <submittedName>
        <fullName evidence="4">Bifunctional oligoribonuclease/PAP phosphatase NrnA</fullName>
        <ecNumber evidence="4">3.1.3.7</ecNumber>
    </submittedName>
</protein>
<dbReference type="Proteomes" id="UP001596547">
    <property type="component" value="Unassembled WGS sequence"/>
</dbReference>
<feature type="compositionally biased region" description="Polar residues" evidence="1">
    <location>
        <begin position="1"/>
        <end position="21"/>
    </location>
</feature>
<reference evidence="4 5" key="1">
    <citation type="journal article" date="2019" name="Int. J. Syst. Evol. Microbiol.">
        <title>The Global Catalogue of Microorganisms (GCM) 10K type strain sequencing project: providing services to taxonomists for standard genome sequencing and annotation.</title>
        <authorList>
            <consortium name="The Broad Institute Genomics Platform"/>
            <consortium name="The Broad Institute Genome Sequencing Center for Infectious Disease"/>
            <person name="Wu L."/>
            <person name="Ma J."/>
        </authorList>
    </citation>
    <scope>NUCLEOTIDE SEQUENCE [LARGE SCALE GENOMIC DNA]</scope>
    <source>
        <strain evidence="4 5">PSR21</strain>
    </source>
</reference>
<dbReference type="InterPro" id="IPR001667">
    <property type="entry name" value="DDH_dom"/>
</dbReference>
<gene>
    <name evidence="4" type="ORF">ACFQPE_09735</name>
</gene>
<feature type="domain" description="DDH" evidence="2">
    <location>
        <begin position="41"/>
        <end position="182"/>
    </location>
</feature>
<dbReference type="EMBL" id="JBHTBF010000002">
    <property type="protein sequence ID" value="MFC7317074.1"/>
    <property type="molecule type" value="Genomic_DNA"/>
</dbReference>
<dbReference type="SUPFAM" id="SSF64182">
    <property type="entry name" value="DHH phosphoesterases"/>
    <property type="match status" value="1"/>
</dbReference>
<evidence type="ECO:0000313" key="5">
    <source>
        <dbReference type="Proteomes" id="UP001596547"/>
    </source>
</evidence>
<evidence type="ECO:0000259" key="3">
    <source>
        <dbReference type="Pfam" id="PF02272"/>
    </source>
</evidence>
<dbReference type="PANTHER" id="PTHR47618:SF1">
    <property type="entry name" value="BIFUNCTIONAL OLIGORIBONUCLEASE AND PAP PHOSPHATASE NRNA"/>
    <property type="match status" value="1"/>
</dbReference>